<evidence type="ECO:0000313" key="3">
    <source>
        <dbReference type="EMBL" id="KAK3902120.1"/>
    </source>
</evidence>
<comment type="caution">
    <text evidence="3">The sequence shown here is derived from an EMBL/GenBank/DDBJ whole genome shotgun (WGS) entry which is preliminary data.</text>
</comment>
<dbReference type="InterPro" id="IPR006683">
    <property type="entry name" value="Thioestr_dom"/>
</dbReference>
<feature type="domain" description="Thioesterase" evidence="2">
    <location>
        <begin position="161"/>
        <end position="233"/>
    </location>
</feature>
<dbReference type="AlphaFoldDB" id="A0AAN6RT80"/>
<keyword evidence="4" id="KW-1185">Reference proteome</keyword>
<protein>
    <submittedName>
        <fullName evidence="3">HotDog domain-containing protein</fullName>
    </submittedName>
</protein>
<reference evidence="3" key="1">
    <citation type="journal article" date="2023" name="Mol. Phylogenet. Evol.">
        <title>Genome-scale phylogeny and comparative genomics of the fungal order Sordariales.</title>
        <authorList>
            <person name="Hensen N."/>
            <person name="Bonometti L."/>
            <person name="Westerberg I."/>
            <person name="Brannstrom I.O."/>
            <person name="Guillou S."/>
            <person name="Cros-Aarteil S."/>
            <person name="Calhoun S."/>
            <person name="Haridas S."/>
            <person name="Kuo A."/>
            <person name="Mondo S."/>
            <person name="Pangilinan J."/>
            <person name="Riley R."/>
            <person name="LaButti K."/>
            <person name="Andreopoulos B."/>
            <person name="Lipzen A."/>
            <person name="Chen C."/>
            <person name="Yan M."/>
            <person name="Daum C."/>
            <person name="Ng V."/>
            <person name="Clum A."/>
            <person name="Steindorff A."/>
            <person name="Ohm R.A."/>
            <person name="Martin F."/>
            <person name="Silar P."/>
            <person name="Natvig D.O."/>
            <person name="Lalanne C."/>
            <person name="Gautier V."/>
            <person name="Ament-Velasquez S.L."/>
            <person name="Kruys A."/>
            <person name="Hutchinson M.I."/>
            <person name="Powell A.J."/>
            <person name="Barry K."/>
            <person name="Miller A.N."/>
            <person name="Grigoriev I.V."/>
            <person name="Debuchy R."/>
            <person name="Gladieux P."/>
            <person name="Hiltunen Thoren M."/>
            <person name="Johannesson H."/>
        </authorList>
    </citation>
    <scope>NUCLEOTIDE SEQUENCE</scope>
    <source>
        <strain evidence="3">CBS 103.79</strain>
    </source>
</reference>
<evidence type="ECO:0000259" key="2">
    <source>
        <dbReference type="Pfam" id="PF03061"/>
    </source>
</evidence>
<feature type="compositionally biased region" description="Polar residues" evidence="1">
    <location>
        <begin position="19"/>
        <end position="33"/>
    </location>
</feature>
<dbReference type="EMBL" id="MU855531">
    <property type="protein sequence ID" value="KAK3902120.1"/>
    <property type="molecule type" value="Genomic_DNA"/>
</dbReference>
<organism evidence="3 4">
    <name type="scientific">Staphylotrichum tortipilum</name>
    <dbReference type="NCBI Taxonomy" id="2831512"/>
    <lineage>
        <taxon>Eukaryota</taxon>
        <taxon>Fungi</taxon>
        <taxon>Dikarya</taxon>
        <taxon>Ascomycota</taxon>
        <taxon>Pezizomycotina</taxon>
        <taxon>Sordariomycetes</taxon>
        <taxon>Sordariomycetidae</taxon>
        <taxon>Sordariales</taxon>
        <taxon>Chaetomiaceae</taxon>
        <taxon>Staphylotrichum</taxon>
    </lineage>
</organism>
<dbReference type="Proteomes" id="UP001303889">
    <property type="component" value="Unassembled WGS sequence"/>
</dbReference>
<evidence type="ECO:0000313" key="4">
    <source>
        <dbReference type="Proteomes" id="UP001303889"/>
    </source>
</evidence>
<sequence length="254" mass="27851">MEKTNISQEPKPETRDPQQSRQQNVDHASTKQAKLSGPGKHNQYIKNPLAHFLAIPWTARALTDPAVLDIVVSDRSQLAAGDMQFVRDTLNSATTVRACVTYFLKLPSRDKPEEEQQQQPVSKNKALLQGGGLQDGEDPNKPFLLFNALLDLGEGMCGFKGMLHGGAVVVLLDEMMCAAADNQSQCAYTATMTTNFLKPVKVPGVVVVRSRVVKKEGRKIWARGTVEDGEGNVLTECEAMMVDQMQVAGRKTQL</sequence>
<dbReference type="Gene3D" id="3.10.129.10">
    <property type="entry name" value="Hotdog Thioesterase"/>
    <property type="match status" value="1"/>
</dbReference>
<dbReference type="Pfam" id="PF03061">
    <property type="entry name" value="4HBT"/>
    <property type="match status" value="1"/>
</dbReference>
<proteinExistence type="predicted"/>
<name>A0AAN6RT80_9PEZI</name>
<dbReference type="PANTHER" id="PTHR47260:SF3">
    <property type="entry name" value="THIOESTERASE FAMILY PROTEIN (AFU_ORTHOLOGUE AFUA_7G03960)"/>
    <property type="match status" value="1"/>
</dbReference>
<dbReference type="InterPro" id="IPR052061">
    <property type="entry name" value="PTE-AB_protein"/>
</dbReference>
<dbReference type="InterPro" id="IPR029069">
    <property type="entry name" value="HotDog_dom_sf"/>
</dbReference>
<feature type="region of interest" description="Disordered" evidence="1">
    <location>
        <begin position="1"/>
        <end position="42"/>
    </location>
</feature>
<dbReference type="SUPFAM" id="SSF54637">
    <property type="entry name" value="Thioesterase/thiol ester dehydrase-isomerase"/>
    <property type="match status" value="1"/>
</dbReference>
<evidence type="ECO:0000256" key="1">
    <source>
        <dbReference type="SAM" id="MobiDB-lite"/>
    </source>
</evidence>
<reference evidence="3" key="2">
    <citation type="submission" date="2023-05" db="EMBL/GenBank/DDBJ databases">
        <authorList>
            <consortium name="Lawrence Berkeley National Laboratory"/>
            <person name="Steindorff A."/>
            <person name="Hensen N."/>
            <person name="Bonometti L."/>
            <person name="Westerberg I."/>
            <person name="Brannstrom I.O."/>
            <person name="Guillou S."/>
            <person name="Cros-Aarteil S."/>
            <person name="Calhoun S."/>
            <person name="Haridas S."/>
            <person name="Kuo A."/>
            <person name="Mondo S."/>
            <person name="Pangilinan J."/>
            <person name="Riley R."/>
            <person name="Labutti K."/>
            <person name="Andreopoulos B."/>
            <person name="Lipzen A."/>
            <person name="Chen C."/>
            <person name="Yanf M."/>
            <person name="Daum C."/>
            <person name="Ng V."/>
            <person name="Clum A."/>
            <person name="Ohm R."/>
            <person name="Martin F."/>
            <person name="Silar P."/>
            <person name="Natvig D."/>
            <person name="Lalanne C."/>
            <person name="Gautier V."/>
            <person name="Ament-Velasquez S.L."/>
            <person name="Kruys A."/>
            <person name="Hutchinson M.I."/>
            <person name="Powell A.J."/>
            <person name="Barry K."/>
            <person name="Miller A.N."/>
            <person name="Grigoriev I.V."/>
            <person name="Debuchy R."/>
            <person name="Gladieux P."/>
            <person name="Thoren M.H."/>
            <person name="Johannesson H."/>
        </authorList>
    </citation>
    <scope>NUCLEOTIDE SEQUENCE</scope>
    <source>
        <strain evidence="3">CBS 103.79</strain>
    </source>
</reference>
<dbReference type="PANTHER" id="PTHR47260">
    <property type="entry name" value="UPF0644 PROTEIN PB2B4.06"/>
    <property type="match status" value="1"/>
</dbReference>
<dbReference type="CDD" id="cd03443">
    <property type="entry name" value="PaaI_thioesterase"/>
    <property type="match status" value="1"/>
</dbReference>
<gene>
    <name evidence="3" type="ORF">C8A05DRAFT_34186</name>
</gene>
<accession>A0AAN6RT80</accession>